<keyword evidence="11" id="KW-0575">Peroxidase</keyword>
<keyword evidence="4 9" id="KW-0732">Signal</keyword>
<dbReference type="PANTHER" id="PTHR30600">
    <property type="entry name" value="CYTOCHROME C PEROXIDASE-RELATED"/>
    <property type="match status" value="1"/>
</dbReference>
<dbReference type="InterPro" id="IPR004852">
    <property type="entry name" value="Di-haem_cyt_c_peroxidsae"/>
</dbReference>
<keyword evidence="2 8" id="KW-0349">Heme</keyword>
<organism evidence="11 12">
    <name type="scientific">Azonexus hydrophilus</name>
    <dbReference type="NCBI Taxonomy" id="418702"/>
    <lineage>
        <taxon>Bacteria</taxon>
        <taxon>Pseudomonadati</taxon>
        <taxon>Pseudomonadota</taxon>
        <taxon>Betaproteobacteria</taxon>
        <taxon>Rhodocyclales</taxon>
        <taxon>Azonexaceae</taxon>
        <taxon>Azonexus</taxon>
    </lineage>
</organism>
<evidence type="ECO:0000256" key="3">
    <source>
        <dbReference type="ARBA" id="ARBA00022723"/>
    </source>
</evidence>
<accession>A0ABZ2XKY5</accession>
<sequence length="372" mass="41202">MKIQQRKRFTQALGAIGLATAVTLSATWQPAIAQGNAPDLAPMPEVKPGNAAMIELGKHFFFDNRLSGDWGLSCATCHDPQKGWGDGQALSTGYPSMEYFRNSPTVLNAKHRQRFLWDGRLDGTDAGTLVRDMITEAHTMNMDSRLMQERLQQVPEYEALWKKWRKDDINGMRVFNVIGEFIKSLETTNAPFDKFKKGDQSALTAEQKEGYALFKGKANCVSCHNGPIGSDGRLHNTGVPENPEVLKNPLRTITMLRHYSTSGMPNYMNARTDVGAYAITKDPKDMGKFQTAQLRDLKYTAPYMHNGMFKTLDEVVAFYNQGGGKGSVLKPLGLSASEQKALVSFLLSLSGDPVVVKDPGQPDMQLRTFGKN</sequence>
<dbReference type="Gene3D" id="1.10.760.10">
    <property type="entry name" value="Cytochrome c-like domain"/>
    <property type="match status" value="2"/>
</dbReference>
<dbReference type="InterPro" id="IPR009056">
    <property type="entry name" value="Cyt_c-like_dom"/>
</dbReference>
<dbReference type="SUPFAM" id="SSF46626">
    <property type="entry name" value="Cytochrome c"/>
    <property type="match status" value="2"/>
</dbReference>
<dbReference type="EMBL" id="CP151407">
    <property type="protein sequence ID" value="WZJ23290.1"/>
    <property type="molecule type" value="Genomic_DNA"/>
</dbReference>
<evidence type="ECO:0000256" key="9">
    <source>
        <dbReference type="SAM" id="SignalP"/>
    </source>
</evidence>
<dbReference type="PANTHER" id="PTHR30600:SF10">
    <property type="entry name" value="BLL6722 PROTEIN"/>
    <property type="match status" value="1"/>
</dbReference>
<evidence type="ECO:0000256" key="1">
    <source>
        <dbReference type="ARBA" id="ARBA00004418"/>
    </source>
</evidence>
<dbReference type="RefSeq" id="WP_341744629.1">
    <property type="nucleotide sequence ID" value="NZ_CP151407.1"/>
</dbReference>
<keyword evidence="6 11" id="KW-0560">Oxidoreductase</keyword>
<evidence type="ECO:0000256" key="2">
    <source>
        <dbReference type="ARBA" id="ARBA00022617"/>
    </source>
</evidence>
<dbReference type="PIRSF" id="PIRSF000294">
    <property type="entry name" value="Cytochrome-c_peroxidase"/>
    <property type="match status" value="1"/>
</dbReference>
<evidence type="ECO:0000256" key="6">
    <source>
        <dbReference type="ARBA" id="ARBA00023002"/>
    </source>
</evidence>
<reference evidence="11 12" key="1">
    <citation type="submission" date="2024-04" db="EMBL/GenBank/DDBJ databases">
        <title>Dissimilatory iodate-reducing microorganisms contribute to the enrichment of iodine in groundwater.</title>
        <authorList>
            <person name="Jiang Z."/>
        </authorList>
    </citation>
    <scope>NUCLEOTIDE SEQUENCE [LARGE SCALE GENOMIC DNA]</scope>
    <source>
        <strain evidence="11 12">NCP973</strain>
        <plasmid evidence="11 12">unnamed1</plasmid>
    </source>
</reference>
<dbReference type="Proteomes" id="UP001479520">
    <property type="component" value="Plasmid unnamed1"/>
</dbReference>
<protein>
    <submittedName>
        <fullName evidence="11">Cytochrome c peroxidase</fullName>
        <ecNumber evidence="11">1.11.1.5</ecNumber>
    </submittedName>
</protein>
<keyword evidence="7 8" id="KW-0408">Iron</keyword>
<dbReference type="InterPro" id="IPR026259">
    <property type="entry name" value="MauG/Cytc_peroxidase"/>
</dbReference>
<evidence type="ECO:0000259" key="10">
    <source>
        <dbReference type="PROSITE" id="PS51007"/>
    </source>
</evidence>
<proteinExistence type="predicted"/>
<keyword evidence="11" id="KW-0614">Plasmid</keyword>
<keyword evidence="5" id="KW-0574">Periplasm</keyword>
<feature type="domain" description="Cytochrome c" evidence="10">
    <location>
        <begin position="205"/>
        <end position="350"/>
    </location>
</feature>
<feature type="chain" id="PRO_5046606790" evidence="9">
    <location>
        <begin position="34"/>
        <end position="372"/>
    </location>
</feature>
<dbReference type="InterPro" id="IPR036909">
    <property type="entry name" value="Cyt_c-like_dom_sf"/>
</dbReference>
<evidence type="ECO:0000256" key="4">
    <source>
        <dbReference type="ARBA" id="ARBA00022729"/>
    </source>
</evidence>
<geneLocation type="plasmid" evidence="11 12">
    <name>unnamed1</name>
</geneLocation>
<evidence type="ECO:0000256" key="7">
    <source>
        <dbReference type="ARBA" id="ARBA00023004"/>
    </source>
</evidence>
<dbReference type="InterPro" id="IPR051395">
    <property type="entry name" value="Cytochrome_c_Peroxidase/MauG"/>
</dbReference>
<comment type="subcellular location">
    <subcellularLocation>
        <location evidence="1">Periplasm</location>
    </subcellularLocation>
</comment>
<name>A0ABZ2XKY5_9RHOO</name>
<evidence type="ECO:0000256" key="8">
    <source>
        <dbReference type="PROSITE-ProRule" id="PRU00433"/>
    </source>
</evidence>
<keyword evidence="12" id="KW-1185">Reference proteome</keyword>
<dbReference type="GO" id="GO:0004130">
    <property type="term" value="F:cytochrome-c peroxidase activity"/>
    <property type="evidence" value="ECO:0007669"/>
    <property type="project" value="UniProtKB-EC"/>
</dbReference>
<dbReference type="Pfam" id="PF03150">
    <property type="entry name" value="CCP_MauG"/>
    <property type="match status" value="1"/>
</dbReference>
<gene>
    <name evidence="11" type="ORF">AADV58_17935</name>
</gene>
<evidence type="ECO:0000313" key="11">
    <source>
        <dbReference type="EMBL" id="WZJ23290.1"/>
    </source>
</evidence>
<evidence type="ECO:0000256" key="5">
    <source>
        <dbReference type="ARBA" id="ARBA00022764"/>
    </source>
</evidence>
<dbReference type="PROSITE" id="PS51007">
    <property type="entry name" value="CYTC"/>
    <property type="match status" value="1"/>
</dbReference>
<evidence type="ECO:0000313" key="12">
    <source>
        <dbReference type="Proteomes" id="UP001479520"/>
    </source>
</evidence>
<keyword evidence="3 8" id="KW-0479">Metal-binding</keyword>
<dbReference type="EC" id="1.11.1.5" evidence="11"/>
<feature type="signal peptide" evidence="9">
    <location>
        <begin position="1"/>
        <end position="33"/>
    </location>
</feature>